<comment type="similarity">
    <text evidence="2 5">Belongs to the RxLR effector family.</text>
</comment>
<keyword evidence="4 5" id="KW-0732">Signal</keyword>
<proteinExistence type="inferred from homology"/>
<evidence type="ECO:0000256" key="5">
    <source>
        <dbReference type="RuleBase" id="RU367124"/>
    </source>
</evidence>
<evidence type="ECO:0000256" key="3">
    <source>
        <dbReference type="ARBA" id="ARBA00022525"/>
    </source>
</evidence>
<comment type="domain">
    <text evidence="5">The RxLR-dEER motif acts to carry the protein into the host cell cytoplasm through binding to cell surface phosphatidylinositol-3-phosphate.</text>
</comment>
<gene>
    <name evidence="6" type="ORF">PHMEG_00021456</name>
</gene>
<keyword evidence="7" id="KW-1185">Reference proteome</keyword>
<reference evidence="7" key="1">
    <citation type="submission" date="2017-03" db="EMBL/GenBank/DDBJ databases">
        <title>Phytopthora megakarya and P. palmivora, two closely related causual agents of cacao black pod achieved similar genome size and gene model numbers by different mechanisms.</title>
        <authorList>
            <person name="Ali S."/>
            <person name="Shao J."/>
            <person name="Larry D.J."/>
            <person name="Kronmiller B."/>
            <person name="Shen D."/>
            <person name="Strem M.D."/>
            <person name="Melnick R.L."/>
            <person name="Guiltinan M.J."/>
            <person name="Tyler B.M."/>
            <person name="Meinhardt L.W."/>
            <person name="Bailey B.A."/>
        </authorList>
    </citation>
    <scope>NUCLEOTIDE SEQUENCE [LARGE SCALE GENOMIC DNA]</scope>
    <source>
        <strain evidence="7">zdho120</strain>
    </source>
</reference>
<keyword evidence="3 5" id="KW-0964">Secreted</keyword>
<protein>
    <recommendedName>
        <fullName evidence="5">RxLR effector protein</fullName>
    </recommendedName>
</protein>
<evidence type="ECO:0000313" key="7">
    <source>
        <dbReference type="Proteomes" id="UP000198211"/>
    </source>
</evidence>
<dbReference type="InterPro" id="IPR031825">
    <property type="entry name" value="RXLR"/>
</dbReference>
<dbReference type="Pfam" id="PF16810">
    <property type="entry name" value="RXLR"/>
    <property type="match status" value="1"/>
</dbReference>
<feature type="signal peptide" evidence="5">
    <location>
        <begin position="1"/>
        <end position="23"/>
    </location>
</feature>
<organism evidence="6 7">
    <name type="scientific">Phytophthora megakarya</name>
    <dbReference type="NCBI Taxonomy" id="4795"/>
    <lineage>
        <taxon>Eukaryota</taxon>
        <taxon>Sar</taxon>
        <taxon>Stramenopiles</taxon>
        <taxon>Oomycota</taxon>
        <taxon>Peronosporomycetes</taxon>
        <taxon>Peronosporales</taxon>
        <taxon>Peronosporaceae</taxon>
        <taxon>Phytophthora</taxon>
    </lineage>
</organism>
<comment type="caution">
    <text evidence="6">The sequence shown here is derived from an EMBL/GenBank/DDBJ whole genome shotgun (WGS) entry which is preliminary data.</text>
</comment>
<accession>A0A225VL84</accession>
<evidence type="ECO:0000256" key="2">
    <source>
        <dbReference type="ARBA" id="ARBA00010400"/>
    </source>
</evidence>
<evidence type="ECO:0000256" key="1">
    <source>
        <dbReference type="ARBA" id="ARBA00004613"/>
    </source>
</evidence>
<feature type="chain" id="PRO_5044957418" description="RxLR effector protein" evidence="5">
    <location>
        <begin position="24"/>
        <end position="191"/>
    </location>
</feature>
<dbReference type="EMBL" id="NBNE01004019">
    <property type="protein sequence ID" value="OWZ06306.1"/>
    <property type="molecule type" value="Genomic_DNA"/>
</dbReference>
<dbReference type="AlphaFoldDB" id="A0A225VL84"/>
<comment type="subcellular location">
    <subcellularLocation>
        <location evidence="1 5">Secreted</location>
    </subcellularLocation>
</comment>
<dbReference type="Proteomes" id="UP000198211">
    <property type="component" value="Unassembled WGS sequence"/>
</dbReference>
<evidence type="ECO:0000313" key="6">
    <source>
        <dbReference type="EMBL" id="OWZ06306.1"/>
    </source>
</evidence>
<sequence>MRLYDFVLVVVLVLLASFDPASAFKNSKLTIPGNLRESNTPGTRFLRDTPIEDKDQERGFSLKNNLLVRLVANKRKEAQVLKALQGKSIKQAFKTAKLNDIRITDAKGSLVKEKVTAFFSSPEFKAWSKHTANVYSKDPNVAMLSILKDNLGTDRVVKMIIMSADSKRAGKVVQKLETAQFNEYRWNHFWS</sequence>
<evidence type="ECO:0000256" key="4">
    <source>
        <dbReference type="ARBA" id="ARBA00022729"/>
    </source>
</evidence>
<name>A0A225VL84_9STRA</name>
<comment type="function">
    <text evidence="5">Effector that suppresses plant defense responses during pathogen infection.</text>
</comment>